<dbReference type="InterPro" id="IPR002528">
    <property type="entry name" value="MATE_fam"/>
</dbReference>
<dbReference type="Pfam" id="PF01554">
    <property type="entry name" value="MatE"/>
    <property type="match status" value="2"/>
</dbReference>
<dbReference type="AlphaFoldDB" id="A0A968G8D9"/>
<sequence>MKGFFPKRATKRSCLDAEEKLDCQRTSYFRLISLAIPLVVQGFIFILALLVDRLLMAHYDLIQFAAVGIAGWTATAIFFFFHGTVNFAGNMVAQYFGANRKEFLVDPVWVALVLAGIFSLILIVTIPWSKQIFGIPLFNMEPSMQQYSEIYFSLLMLAHAISLFTTAVMVFFAGIGHTVKLMVIAIVGNVVNMVFGWLLIFGHWGFPELGITGAGLASVISSTVSLAFALSLFFLAGKRYPAILKPRVKWRQMGYLIKMGSPAGLEMGLEMSGFAILKLALGSISAEAVAAAGISFSLLEFVDAPLDALAAATAIMIAQERGALRYHNLGVIIRRALIIAIGYSLMMMIILGLYPAQLIGLFSGGDDVGSQESLLEIYRIAGVYIWLTMIWLVPNAYLTIYSRGLKALGDSRYLAVWIILLTFTIIIGPSLWLMQQPWWWVTYAVYGVTIPYVLVLSYILRKRYLSGVWRDLHMVD</sequence>
<dbReference type="GO" id="GO:0005886">
    <property type="term" value="C:plasma membrane"/>
    <property type="evidence" value="ECO:0007669"/>
    <property type="project" value="TreeGrafter"/>
</dbReference>
<dbReference type="GO" id="GO:0015297">
    <property type="term" value="F:antiporter activity"/>
    <property type="evidence" value="ECO:0007669"/>
    <property type="project" value="InterPro"/>
</dbReference>
<feature type="transmembrane region" description="Helical" evidence="2">
    <location>
        <begin position="108"/>
        <end position="130"/>
    </location>
</feature>
<reference evidence="3 4" key="1">
    <citation type="submission" date="2020-03" db="EMBL/GenBank/DDBJ databases">
        <title>Spirochaetal bacteria isolated from arthropods constitute a novel genus Entomospira genus novum within the order Spirochaetales.</title>
        <authorList>
            <person name="Grana-Miraglia L."/>
            <person name="Sikutova S."/>
            <person name="Fingerle V."/>
            <person name="Sing A."/>
            <person name="Castillo-Ramirez S."/>
            <person name="Margos G."/>
            <person name="Rudolf I."/>
        </authorList>
    </citation>
    <scope>NUCLEOTIDE SEQUENCE [LARGE SCALE GENOMIC DNA]</scope>
    <source>
        <strain evidence="3 4">BR193</strain>
    </source>
</reference>
<keyword evidence="1" id="KW-0813">Transport</keyword>
<keyword evidence="2" id="KW-0812">Transmembrane</keyword>
<dbReference type="NCBIfam" id="TIGR00797">
    <property type="entry name" value="matE"/>
    <property type="match status" value="1"/>
</dbReference>
<feature type="transmembrane region" description="Helical" evidence="2">
    <location>
        <begin position="216"/>
        <end position="237"/>
    </location>
</feature>
<protein>
    <submittedName>
        <fullName evidence="3">MATE family efflux transporter</fullName>
    </submittedName>
</protein>
<feature type="transmembrane region" description="Helical" evidence="2">
    <location>
        <begin position="181"/>
        <end position="204"/>
    </location>
</feature>
<proteinExistence type="predicted"/>
<keyword evidence="2" id="KW-0472">Membrane</keyword>
<feature type="transmembrane region" description="Helical" evidence="2">
    <location>
        <begin position="28"/>
        <end position="50"/>
    </location>
</feature>
<dbReference type="Proteomes" id="UP000711995">
    <property type="component" value="Unassembled WGS sequence"/>
</dbReference>
<organism evidence="3 4">
    <name type="scientific">Entomospira entomophila</name>
    <dbReference type="NCBI Taxonomy" id="2719988"/>
    <lineage>
        <taxon>Bacteria</taxon>
        <taxon>Pseudomonadati</taxon>
        <taxon>Spirochaetota</taxon>
        <taxon>Spirochaetia</taxon>
        <taxon>Spirochaetales</taxon>
        <taxon>Spirochaetaceae</taxon>
        <taxon>Entomospira</taxon>
    </lineage>
</organism>
<feature type="transmembrane region" description="Helical" evidence="2">
    <location>
        <begin position="438"/>
        <end position="460"/>
    </location>
</feature>
<accession>A0A968G8D9</accession>
<keyword evidence="2" id="KW-1133">Transmembrane helix</keyword>
<name>A0A968G8D9_9SPIO</name>
<dbReference type="InterPro" id="IPR050222">
    <property type="entry name" value="MATE_MdtK"/>
</dbReference>
<evidence type="ECO:0000313" key="4">
    <source>
        <dbReference type="Proteomes" id="UP000711995"/>
    </source>
</evidence>
<evidence type="ECO:0000256" key="2">
    <source>
        <dbReference type="SAM" id="Phobius"/>
    </source>
</evidence>
<feature type="transmembrane region" description="Helical" evidence="2">
    <location>
        <begin position="62"/>
        <end position="87"/>
    </location>
</feature>
<evidence type="ECO:0000256" key="1">
    <source>
        <dbReference type="ARBA" id="ARBA00022448"/>
    </source>
</evidence>
<feature type="transmembrane region" description="Helical" evidence="2">
    <location>
        <begin position="413"/>
        <end position="432"/>
    </location>
</feature>
<evidence type="ECO:0000313" key="3">
    <source>
        <dbReference type="EMBL" id="NIZ40467.1"/>
    </source>
</evidence>
<dbReference type="PANTHER" id="PTHR43298">
    <property type="entry name" value="MULTIDRUG RESISTANCE PROTEIN NORM-RELATED"/>
    <property type="match status" value="1"/>
</dbReference>
<feature type="transmembrane region" description="Helical" evidence="2">
    <location>
        <begin position="150"/>
        <end position="174"/>
    </location>
</feature>
<feature type="transmembrane region" description="Helical" evidence="2">
    <location>
        <begin position="377"/>
        <end position="401"/>
    </location>
</feature>
<gene>
    <name evidence="3" type="ORF">HCT14_02915</name>
</gene>
<feature type="transmembrane region" description="Helical" evidence="2">
    <location>
        <begin position="336"/>
        <end position="357"/>
    </location>
</feature>
<comment type="caution">
    <text evidence="3">The sequence shown here is derived from an EMBL/GenBank/DDBJ whole genome shotgun (WGS) entry which is preliminary data.</text>
</comment>
<dbReference type="PANTHER" id="PTHR43298:SF2">
    <property type="entry name" value="FMN_FAD EXPORTER YEEO-RELATED"/>
    <property type="match status" value="1"/>
</dbReference>
<dbReference type="EMBL" id="JAATLJ010000001">
    <property type="protein sequence ID" value="NIZ40467.1"/>
    <property type="molecule type" value="Genomic_DNA"/>
</dbReference>
<dbReference type="RefSeq" id="WP_167700064.1">
    <property type="nucleotide sequence ID" value="NZ_CP118174.1"/>
</dbReference>
<keyword evidence="4" id="KW-1185">Reference proteome</keyword>
<dbReference type="GO" id="GO:0042910">
    <property type="term" value="F:xenobiotic transmembrane transporter activity"/>
    <property type="evidence" value="ECO:0007669"/>
    <property type="project" value="InterPro"/>
</dbReference>